<gene>
    <name evidence="1" type="ORF">PoB_000794400</name>
</gene>
<evidence type="ECO:0000313" key="1">
    <source>
        <dbReference type="EMBL" id="GFN81438.1"/>
    </source>
</evidence>
<dbReference type="GO" id="GO:0003676">
    <property type="term" value="F:nucleic acid binding"/>
    <property type="evidence" value="ECO:0007669"/>
    <property type="project" value="InterPro"/>
</dbReference>
<dbReference type="PANTHER" id="PTHR46060:SF1">
    <property type="entry name" value="MARINER MOS1 TRANSPOSASE-LIKE PROTEIN"/>
    <property type="match status" value="1"/>
</dbReference>
<name>A0AAV3YGL8_9GAST</name>
<evidence type="ECO:0000313" key="2">
    <source>
        <dbReference type="Proteomes" id="UP000735302"/>
    </source>
</evidence>
<dbReference type="InterPro" id="IPR052709">
    <property type="entry name" value="Transposase-MT_Hybrid"/>
</dbReference>
<dbReference type="Gene3D" id="3.30.420.10">
    <property type="entry name" value="Ribonuclease H-like superfamily/Ribonuclease H"/>
    <property type="match status" value="1"/>
</dbReference>
<protein>
    <submittedName>
        <fullName evidence="1">Histone-lysine N-methyltransferase SETMAR-like protein</fullName>
    </submittedName>
</protein>
<comment type="caution">
    <text evidence="1">The sequence shown here is derived from an EMBL/GenBank/DDBJ whole genome shotgun (WGS) entry which is preliminary data.</text>
</comment>
<dbReference type="Proteomes" id="UP000735302">
    <property type="component" value="Unassembled WGS sequence"/>
</dbReference>
<keyword evidence="2" id="KW-1185">Reference proteome</keyword>
<dbReference type="EMBL" id="BLXT01000924">
    <property type="protein sequence ID" value="GFN81438.1"/>
    <property type="molecule type" value="Genomic_DNA"/>
</dbReference>
<organism evidence="1 2">
    <name type="scientific">Plakobranchus ocellatus</name>
    <dbReference type="NCBI Taxonomy" id="259542"/>
    <lineage>
        <taxon>Eukaryota</taxon>
        <taxon>Metazoa</taxon>
        <taxon>Spiralia</taxon>
        <taxon>Lophotrochozoa</taxon>
        <taxon>Mollusca</taxon>
        <taxon>Gastropoda</taxon>
        <taxon>Heterobranchia</taxon>
        <taxon>Euthyneura</taxon>
        <taxon>Panpulmonata</taxon>
        <taxon>Sacoglossa</taxon>
        <taxon>Placobranchoidea</taxon>
        <taxon>Plakobranchidae</taxon>
        <taxon>Plakobranchus</taxon>
    </lineage>
</organism>
<sequence>MCTSKASCLKVMHIIFFDTFGIIFRWPVSTGTTVKVQYYKIVIKHKLRSAIRKIATRTLAIWRSGVTFHDDTSPLHTELLDVYEWSVLEHPRYSPELALFDFWLFPKMKEHHRGHRFESEDGILFATKEAIRRLDKDSYITAFDSWLQRMQKCIDNGGCCVE</sequence>
<reference evidence="1 2" key="1">
    <citation type="journal article" date="2021" name="Elife">
        <title>Chloroplast acquisition without the gene transfer in kleptoplastic sea slugs, Plakobranchus ocellatus.</title>
        <authorList>
            <person name="Maeda T."/>
            <person name="Takahashi S."/>
            <person name="Yoshida T."/>
            <person name="Shimamura S."/>
            <person name="Takaki Y."/>
            <person name="Nagai Y."/>
            <person name="Toyoda A."/>
            <person name="Suzuki Y."/>
            <person name="Arimoto A."/>
            <person name="Ishii H."/>
            <person name="Satoh N."/>
            <person name="Nishiyama T."/>
            <person name="Hasebe M."/>
            <person name="Maruyama T."/>
            <person name="Minagawa J."/>
            <person name="Obokata J."/>
            <person name="Shigenobu S."/>
        </authorList>
    </citation>
    <scope>NUCLEOTIDE SEQUENCE [LARGE SCALE GENOMIC DNA]</scope>
</reference>
<dbReference type="AlphaFoldDB" id="A0AAV3YGL8"/>
<dbReference type="InterPro" id="IPR036397">
    <property type="entry name" value="RNaseH_sf"/>
</dbReference>
<proteinExistence type="predicted"/>
<accession>A0AAV3YGL8</accession>
<dbReference type="PANTHER" id="PTHR46060">
    <property type="entry name" value="MARINER MOS1 TRANSPOSASE-LIKE PROTEIN"/>
    <property type="match status" value="1"/>
</dbReference>